<organism evidence="6 7">
    <name type="scientific">Microvirga subterranea</name>
    <dbReference type="NCBI Taxonomy" id="186651"/>
    <lineage>
        <taxon>Bacteria</taxon>
        <taxon>Pseudomonadati</taxon>
        <taxon>Pseudomonadota</taxon>
        <taxon>Alphaproteobacteria</taxon>
        <taxon>Hyphomicrobiales</taxon>
        <taxon>Methylobacteriaceae</taxon>
        <taxon>Microvirga</taxon>
    </lineage>
</organism>
<dbReference type="PANTHER" id="PTHR47506">
    <property type="entry name" value="TRANSCRIPTIONAL REGULATORY PROTEIN"/>
    <property type="match status" value="1"/>
</dbReference>
<dbReference type="EMBL" id="QQBB01000005">
    <property type="protein sequence ID" value="RDI58630.1"/>
    <property type="molecule type" value="Genomic_DNA"/>
</dbReference>
<dbReference type="Pfam" id="PF21993">
    <property type="entry name" value="TetR_C_13_2"/>
    <property type="match status" value="1"/>
</dbReference>
<keyword evidence="1" id="KW-0805">Transcription regulation</keyword>
<dbReference type="InterPro" id="IPR054156">
    <property type="entry name" value="YxaF_TetR_C"/>
</dbReference>
<name>A0A370HJV3_9HYPH</name>
<dbReference type="RefSeq" id="WP_114770651.1">
    <property type="nucleotide sequence ID" value="NZ_QQBB01000005.1"/>
</dbReference>
<feature type="domain" description="HTH tetR-type" evidence="5">
    <location>
        <begin position="16"/>
        <end position="76"/>
    </location>
</feature>
<accession>A0A370HJV3</accession>
<dbReference type="InterPro" id="IPR009057">
    <property type="entry name" value="Homeodomain-like_sf"/>
</dbReference>
<dbReference type="InterPro" id="IPR036271">
    <property type="entry name" value="Tet_transcr_reg_TetR-rel_C_sf"/>
</dbReference>
<dbReference type="PANTHER" id="PTHR47506:SF3">
    <property type="entry name" value="HTH-TYPE TRANSCRIPTIONAL REGULATOR LMRA"/>
    <property type="match status" value="1"/>
</dbReference>
<evidence type="ECO:0000313" key="7">
    <source>
        <dbReference type="Proteomes" id="UP000254925"/>
    </source>
</evidence>
<dbReference type="GO" id="GO:0003677">
    <property type="term" value="F:DNA binding"/>
    <property type="evidence" value="ECO:0007669"/>
    <property type="project" value="UniProtKB-UniRule"/>
</dbReference>
<dbReference type="InterPro" id="IPR001647">
    <property type="entry name" value="HTH_TetR"/>
</dbReference>
<dbReference type="Gene3D" id="1.10.357.10">
    <property type="entry name" value="Tetracycline Repressor, domain 2"/>
    <property type="match status" value="1"/>
</dbReference>
<dbReference type="SUPFAM" id="SSF48498">
    <property type="entry name" value="Tetracyclin repressor-like, C-terminal domain"/>
    <property type="match status" value="1"/>
</dbReference>
<dbReference type="PRINTS" id="PR00455">
    <property type="entry name" value="HTHTETR"/>
</dbReference>
<dbReference type="OrthoDB" id="9787680at2"/>
<keyword evidence="2 4" id="KW-0238">DNA-binding</keyword>
<evidence type="ECO:0000259" key="5">
    <source>
        <dbReference type="PROSITE" id="PS50977"/>
    </source>
</evidence>
<dbReference type="Pfam" id="PF00440">
    <property type="entry name" value="TetR_N"/>
    <property type="match status" value="1"/>
</dbReference>
<dbReference type="AlphaFoldDB" id="A0A370HJV3"/>
<evidence type="ECO:0000256" key="3">
    <source>
        <dbReference type="ARBA" id="ARBA00023163"/>
    </source>
</evidence>
<comment type="caution">
    <text evidence="6">The sequence shown here is derived from an EMBL/GenBank/DDBJ whole genome shotgun (WGS) entry which is preliminary data.</text>
</comment>
<keyword evidence="7" id="KW-1185">Reference proteome</keyword>
<evidence type="ECO:0000313" key="6">
    <source>
        <dbReference type="EMBL" id="RDI58630.1"/>
    </source>
</evidence>
<dbReference type="SUPFAM" id="SSF46689">
    <property type="entry name" value="Homeodomain-like"/>
    <property type="match status" value="1"/>
</dbReference>
<sequence>MAERTRAARVRTNDPGGLRRRLVDAAFEAFATRGYHATSVHDLKRAAGATGGALAHHFPSKKDLGLAVLQDRVADAVEETWIRPVLSARTAADGISAVFTRIADELDRQGCVSGCPLSNLALELSRHDDDFRRLIDAVFVRWRAAVAEKIRTDQEAGLLEGLDPEAFATLVVASYSGAMAMAKAAQDAQALRICAEELSRAMQPRSASLR</sequence>
<feature type="DNA-binding region" description="H-T-H motif" evidence="4">
    <location>
        <begin position="39"/>
        <end position="58"/>
    </location>
</feature>
<dbReference type="PROSITE" id="PS50977">
    <property type="entry name" value="HTH_TETR_2"/>
    <property type="match status" value="1"/>
</dbReference>
<protein>
    <submittedName>
        <fullName evidence="6">TetR family transcriptional regulator</fullName>
    </submittedName>
</protein>
<proteinExistence type="predicted"/>
<gene>
    <name evidence="6" type="ORF">DES45_105153</name>
</gene>
<reference evidence="6 7" key="1">
    <citation type="submission" date="2018-07" db="EMBL/GenBank/DDBJ databases">
        <title>Genomic Encyclopedia of Type Strains, Phase IV (KMG-IV): sequencing the most valuable type-strain genomes for metagenomic binning, comparative biology and taxonomic classification.</title>
        <authorList>
            <person name="Goeker M."/>
        </authorList>
    </citation>
    <scope>NUCLEOTIDE SEQUENCE [LARGE SCALE GENOMIC DNA]</scope>
    <source>
        <strain evidence="6 7">DSM 14364</strain>
    </source>
</reference>
<evidence type="ECO:0000256" key="1">
    <source>
        <dbReference type="ARBA" id="ARBA00023015"/>
    </source>
</evidence>
<dbReference type="Gene3D" id="1.10.10.60">
    <property type="entry name" value="Homeodomain-like"/>
    <property type="match status" value="1"/>
</dbReference>
<evidence type="ECO:0000256" key="4">
    <source>
        <dbReference type="PROSITE-ProRule" id="PRU00335"/>
    </source>
</evidence>
<dbReference type="Proteomes" id="UP000254925">
    <property type="component" value="Unassembled WGS sequence"/>
</dbReference>
<evidence type="ECO:0000256" key="2">
    <source>
        <dbReference type="ARBA" id="ARBA00023125"/>
    </source>
</evidence>
<keyword evidence="3" id="KW-0804">Transcription</keyword>